<dbReference type="STRING" id="6293.A0A1I8EEW1"/>
<name>A0A1I8EEW1_WUCBA</name>
<dbReference type="Gene3D" id="2.30.42.10">
    <property type="match status" value="1"/>
</dbReference>
<dbReference type="PANTHER" id="PTHR15545:SF8">
    <property type="entry name" value="SLO-INTERACTING PROTEIN 1"/>
    <property type="match status" value="1"/>
</dbReference>
<evidence type="ECO:0000313" key="3">
    <source>
        <dbReference type="WBParaSite" id="maker-PairedContig_1747-snap-gene-0.6-mRNA-1"/>
    </source>
</evidence>
<dbReference type="InterPro" id="IPR051971">
    <property type="entry name" value="E3_ubiquitin-PDZ_ligase"/>
</dbReference>
<dbReference type="InterPro" id="IPR036034">
    <property type="entry name" value="PDZ_sf"/>
</dbReference>
<evidence type="ECO:0000259" key="2">
    <source>
        <dbReference type="PROSITE" id="PS50106"/>
    </source>
</evidence>
<dbReference type="PANTHER" id="PTHR15545">
    <property type="entry name" value="PDZ DOMAIN CONTAINING RING FINGER PROTEIN 3, 4"/>
    <property type="match status" value="1"/>
</dbReference>
<dbReference type="PROSITE" id="PS50106">
    <property type="entry name" value="PDZ"/>
    <property type="match status" value="1"/>
</dbReference>
<dbReference type="WBParaSite" id="maker-PairedContig_1747-snap-gene-0.6-mRNA-1">
    <property type="protein sequence ID" value="maker-PairedContig_1747-snap-gene-0.6-mRNA-1"/>
    <property type="gene ID" value="maker-PairedContig_1747-snap-gene-0.6"/>
</dbReference>
<feature type="region of interest" description="Disordered" evidence="1">
    <location>
        <begin position="156"/>
        <end position="188"/>
    </location>
</feature>
<dbReference type="Pfam" id="PF00595">
    <property type="entry name" value="PDZ"/>
    <property type="match status" value="1"/>
</dbReference>
<evidence type="ECO:0000256" key="1">
    <source>
        <dbReference type="SAM" id="MobiDB-lite"/>
    </source>
</evidence>
<organism evidence="3">
    <name type="scientific">Wuchereria bancrofti</name>
    <dbReference type="NCBI Taxonomy" id="6293"/>
    <lineage>
        <taxon>Eukaryota</taxon>
        <taxon>Metazoa</taxon>
        <taxon>Ecdysozoa</taxon>
        <taxon>Nematoda</taxon>
        <taxon>Chromadorea</taxon>
        <taxon>Rhabditida</taxon>
        <taxon>Spirurina</taxon>
        <taxon>Spiruromorpha</taxon>
        <taxon>Filarioidea</taxon>
        <taxon>Onchocercidae</taxon>
        <taxon>Wuchereria</taxon>
    </lineage>
</organism>
<accession>A0A1I8EEW1</accession>
<reference evidence="3" key="1">
    <citation type="submission" date="2016-11" db="UniProtKB">
        <authorList>
            <consortium name="WormBaseParasite"/>
        </authorList>
    </citation>
    <scope>IDENTIFICATION</scope>
    <source>
        <strain evidence="3">pt0022</strain>
    </source>
</reference>
<dbReference type="SMART" id="SM00228">
    <property type="entry name" value="PDZ"/>
    <property type="match status" value="1"/>
</dbReference>
<dbReference type="InterPro" id="IPR001478">
    <property type="entry name" value="PDZ"/>
</dbReference>
<sequence length="619" mass="70451">MDGSRKLYNKVEGKVIPNFQQLAESNSKEEGNNGKEIDKITIKGCSKFNSAIFDSDHMEAYYANCGNELSGIEYEEVILEKSKSCPRLGLKLYYGTANENDTDVFIGEVERGSVADRDGRLRPGDQILQVNGETIYSRANANEEFELLLEPTGEGCNDDDKSALTDANSSNSTLEKDSGLSRMTDSDPELLPAPIASSLNQSMDSLNDLPEVTDFSLRRCASECSLERELASLHREMETIRMECDRLILKHSDSGRGFPKMLHVAGNDRNVYKLNDDVKRRLDDTSSAYNTGESCRSTPLKPDAIAQTKKNSGNMQSRNNCAILDGSVCDTVRCIASQKPSTSQISQVKFRLPQYSVVLRESGKKGHVTAKVNEEGELRTNDRRRPMVKQMVNESYKPQSDKAGITMYTMPQKLAETIALQQRLLREAMVEQAHMLRTSAKSDTINNVTTNNHNNDERRRGMRRIEGTTMKQFQDDKIPEACEWKIKRRPDGTRYVTRKPIRNKLLKEREEQLNKERTGVSTDDDAMSELKTGRFWTREERKKQWERAKQRKLRYHQLMTQRNQQPSDQLIVQLSRKKMMRRKGNPLLDKFTTTQEFMAHANRDISSRPIDGILSVTTV</sequence>
<feature type="domain" description="PDZ" evidence="2">
    <location>
        <begin position="76"/>
        <end position="154"/>
    </location>
</feature>
<dbReference type="AlphaFoldDB" id="A0A1I8EEW1"/>
<proteinExistence type="predicted"/>
<dbReference type="SUPFAM" id="SSF50156">
    <property type="entry name" value="PDZ domain-like"/>
    <property type="match status" value="1"/>
</dbReference>
<protein>
    <submittedName>
        <fullName evidence="3">PDZ domain-containing protein</fullName>
    </submittedName>
</protein>